<keyword evidence="4" id="KW-0963">Cytoplasm</keyword>
<dbReference type="Proteomes" id="UP000272942">
    <property type="component" value="Unassembled WGS sequence"/>
</dbReference>
<evidence type="ECO:0000256" key="5">
    <source>
        <dbReference type="ARBA" id="ARBA00037673"/>
    </source>
</evidence>
<dbReference type="InterPro" id="IPR011256">
    <property type="entry name" value="Reg_factor_effector_dom_sf"/>
</dbReference>
<evidence type="ECO:0000256" key="4">
    <source>
        <dbReference type="ARBA" id="ARBA00022490"/>
    </source>
</evidence>
<evidence type="ECO:0000256" key="1">
    <source>
        <dbReference type="ARBA" id="ARBA00004496"/>
    </source>
</evidence>
<dbReference type="PANTHER" id="PTHR11220:SF1">
    <property type="entry name" value="HEME-BINDING PROTEIN 2"/>
    <property type="match status" value="1"/>
</dbReference>
<dbReference type="EMBL" id="UZAN01052078">
    <property type="protein sequence ID" value="VDP89288.1"/>
    <property type="molecule type" value="Genomic_DNA"/>
</dbReference>
<gene>
    <name evidence="7" type="ORF">ECPE_LOCUS12059</name>
</gene>
<dbReference type="PANTHER" id="PTHR11220">
    <property type="entry name" value="HEME-BINDING PROTEIN-RELATED"/>
    <property type="match status" value="1"/>
</dbReference>
<protein>
    <recommendedName>
        <fullName evidence="6">Heme-binding protein 1</fullName>
    </recommendedName>
</protein>
<comment type="function">
    <text evidence="5">May bind free porphyrinogens that may be present in the cell and thus facilitate removal of these potentially toxic compound. Binds with a high affinity to one molecule of heme or porphyrins. It binds metalloporphyrins, free porphyrins and N-methylprotoporphyrin with similar affinities.</text>
</comment>
<evidence type="ECO:0000256" key="3">
    <source>
        <dbReference type="ARBA" id="ARBA00011245"/>
    </source>
</evidence>
<comment type="subunit">
    <text evidence="3">Monomer.</text>
</comment>
<accession>A0A3P8I053</accession>
<dbReference type="InterPro" id="IPR006917">
    <property type="entry name" value="SOUL_heme-bd"/>
</dbReference>
<organism evidence="7 8">
    <name type="scientific">Echinostoma caproni</name>
    <dbReference type="NCBI Taxonomy" id="27848"/>
    <lineage>
        <taxon>Eukaryota</taxon>
        <taxon>Metazoa</taxon>
        <taxon>Spiralia</taxon>
        <taxon>Lophotrochozoa</taxon>
        <taxon>Platyhelminthes</taxon>
        <taxon>Trematoda</taxon>
        <taxon>Digenea</taxon>
        <taxon>Plagiorchiida</taxon>
        <taxon>Echinostomata</taxon>
        <taxon>Echinostomatoidea</taxon>
        <taxon>Echinostomatidae</taxon>
        <taxon>Echinostoma</taxon>
    </lineage>
</organism>
<dbReference type="GO" id="GO:0005737">
    <property type="term" value="C:cytoplasm"/>
    <property type="evidence" value="ECO:0007669"/>
    <property type="project" value="UniProtKB-SubCell"/>
</dbReference>
<dbReference type="SUPFAM" id="SSF55136">
    <property type="entry name" value="Probable bacterial effector-binding domain"/>
    <property type="match status" value="1"/>
</dbReference>
<sequence length="187" mass="21505">MLNSEMGGETECSPYDVVQKWENDIVELRRYPAQKWVCTSSTASKMDEVMNSSFFKLFRYIRGSNSANCKIPMTKPVLTESRPVANTVHERIFTMGFYIPAEFQNNTPEPTESGVFILEREEMKLYARTYGGFSNDSKLCENARKLGTVLDELGKAYQTDPFFFAGYDPPFRLFNRRNEVLLIAKNV</sequence>
<dbReference type="AlphaFoldDB" id="A0A3P8I053"/>
<keyword evidence="8" id="KW-1185">Reference proteome</keyword>
<comment type="similarity">
    <text evidence="2">Belongs to the HEBP family.</text>
</comment>
<evidence type="ECO:0000313" key="8">
    <source>
        <dbReference type="Proteomes" id="UP000272942"/>
    </source>
</evidence>
<dbReference type="OrthoDB" id="6424451at2759"/>
<dbReference type="FunFam" id="3.20.80.10:FF:000003">
    <property type="entry name" value="Heme-binding protein 1"/>
    <property type="match status" value="1"/>
</dbReference>
<evidence type="ECO:0000256" key="2">
    <source>
        <dbReference type="ARBA" id="ARBA00009817"/>
    </source>
</evidence>
<dbReference type="Pfam" id="PF04832">
    <property type="entry name" value="SOUL"/>
    <property type="match status" value="1"/>
</dbReference>
<reference evidence="7 8" key="1">
    <citation type="submission" date="2018-11" db="EMBL/GenBank/DDBJ databases">
        <authorList>
            <consortium name="Pathogen Informatics"/>
        </authorList>
    </citation>
    <scope>NUCLEOTIDE SEQUENCE [LARGE SCALE GENOMIC DNA]</scope>
    <source>
        <strain evidence="7 8">Egypt</strain>
    </source>
</reference>
<proteinExistence type="inferred from homology"/>
<name>A0A3P8I053_9TREM</name>
<comment type="subcellular location">
    <subcellularLocation>
        <location evidence="1">Cytoplasm</location>
    </subcellularLocation>
</comment>
<dbReference type="Gene3D" id="3.20.80.10">
    <property type="entry name" value="Regulatory factor, effector binding domain"/>
    <property type="match status" value="1"/>
</dbReference>
<evidence type="ECO:0000256" key="6">
    <source>
        <dbReference type="ARBA" id="ARBA00040755"/>
    </source>
</evidence>
<evidence type="ECO:0000313" key="7">
    <source>
        <dbReference type="EMBL" id="VDP89288.1"/>
    </source>
</evidence>